<comment type="caution">
    <text evidence="1">The sequence shown here is derived from an EMBL/GenBank/DDBJ whole genome shotgun (WGS) entry which is preliminary data.</text>
</comment>
<dbReference type="AlphaFoldDB" id="A0A3E1NQT0"/>
<keyword evidence="2" id="KW-1185">Reference proteome</keyword>
<reference evidence="1 2" key="1">
    <citation type="submission" date="2018-08" db="EMBL/GenBank/DDBJ databases">
        <title>Chitinophagaceae sp. K23C18032701, a novel bacterium isolated from forest soil.</title>
        <authorList>
            <person name="Wang C."/>
        </authorList>
    </citation>
    <scope>NUCLEOTIDE SEQUENCE [LARGE SCALE GENOMIC DNA]</scope>
    <source>
        <strain evidence="1 2">K23C18032701</strain>
    </source>
</reference>
<evidence type="ECO:0000313" key="2">
    <source>
        <dbReference type="Proteomes" id="UP000261284"/>
    </source>
</evidence>
<dbReference type="Pfam" id="PF05212">
    <property type="entry name" value="DUF707"/>
    <property type="match status" value="1"/>
</dbReference>
<dbReference type="OrthoDB" id="2938920at2"/>
<dbReference type="EMBL" id="QTJU01000001">
    <property type="protein sequence ID" value="RFM30174.1"/>
    <property type="molecule type" value="Genomic_DNA"/>
</dbReference>
<dbReference type="InterPro" id="IPR007877">
    <property type="entry name" value="DUF707"/>
</dbReference>
<evidence type="ECO:0000313" key="1">
    <source>
        <dbReference type="EMBL" id="RFM30174.1"/>
    </source>
</evidence>
<dbReference type="RefSeq" id="WP_116845930.1">
    <property type="nucleotide sequence ID" value="NZ_QTJU01000001.1"/>
</dbReference>
<proteinExistence type="predicted"/>
<protein>
    <submittedName>
        <fullName evidence="1">DUF707 domain-containing protein</fullName>
    </submittedName>
</protein>
<accession>A0A3E1NQT0</accession>
<organism evidence="1 2">
    <name type="scientific">Deminuibacter soli</name>
    <dbReference type="NCBI Taxonomy" id="2291815"/>
    <lineage>
        <taxon>Bacteria</taxon>
        <taxon>Pseudomonadati</taxon>
        <taxon>Bacteroidota</taxon>
        <taxon>Chitinophagia</taxon>
        <taxon>Chitinophagales</taxon>
        <taxon>Chitinophagaceae</taxon>
        <taxon>Deminuibacter</taxon>
    </lineage>
</organism>
<sequence length="288" mass="33928">MANRNIIIAPCGNKSYLFRDSWLKHPEKRAFDVCLMFYHEQINAPEKYAGIDFFYHLKDFKYFMIHELLTRIHPEWLQQYDYFYFLDDDIEIDTLQINQLFALSRAFNSSISQASLSRDSFCSWPMFKQKRDSFCRYVGQIEVMSPLFSAQALQTCMPSFTGNRSSWGVDSVWSKLLGYPEDKLVVFDTVTMKHTLPVGGGELYQKIGVDPQVDWKKITDDFGARKQNYREYGRLQLVNKRSNRIVHSMHMLQQAWASVKRAWNDYDPGSRIISRKNKLLRKLKLVAH</sequence>
<gene>
    <name evidence="1" type="ORF">DXN05_04165</name>
</gene>
<name>A0A3E1NQT0_9BACT</name>
<dbReference type="Proteomes" id="UP000261284">
    <property type="component" value="Unassembled WGS sequence"/>
</dbReference>